<dbReference type="InterPro" id="IPR051708">
    <property type="entry name" value="Plant_Aspart_Prot_A1"/>
</dbReference>
<accession>A0A7N0VIS6</accession>
<dbReference type="GO" id="GO:0006508">
    <property type="term" value="P:proteolysis"/>
    <property type="evidence" value="ECO:0007669"/>
    <property type="project" value="UniProtKB-KW"/>
</dbReference>
<dbReference type="SUPFAM" id="SSF50630">
    <property type="entry name" value="Acid proteases"/>
    <property type="match status" value="1"/>
</dbReference>
<dbReference type="AlphaFoldDB" id="A0A7N0VIS6"/>
<dbReference type="GO" id="GO:0008233">
    <property type="term" value="F:peptidase activity"/>
    <property type="evidence" value="ECO:0007669"/>
    <property type="project" value="UniProtKB-KW"/>
</dbReference>
<proteinExistence type="inferred from homology"/>
<protein>
    <recommendedName>
        <fullName evidence="4">Xylanase inhibitor N-terminal domain-containing protein</fullName>
    </recommendedName>
</protein>
<dbReference type="InterPro" id="IPR021109">
    <property type="entry name" value="Peptidase_aspartic_dom_sf"/>
</dbReference>
<evidence type="ECO:0000256" key="2">
    <source>
        <dbReference type="ARBA" id="ARBA00022670"/>
    </source>
</evidence>
<organism evidence="5 6">
    <name type="scientific">Kalanchoe fedtschenkoi</name>
    <name type="common">Lavender scallops</name>
    <name type="synonym">South American air plant</name>
    <dbReference type="NCBI Taxonomy" id="63787"/>
    <lineage>
        <taxon>Eukaryota</taxon>
        <taxon>Viridiplantae</taxon>
        <taxon>Streptophyta</taxon>
        <taxon>Embryophyta</taxon>
        <taxon>Tracheophyta</taxon>
        <taxon>Spermatophyta</taxon>
        <taxon>Magnoliopsida</taxon>
        <taxon>eudicotyledons</taxon>
        <taxon>Gunneridae</taxon>
        <taxon>Pentapetalae</taxon>
        <taxon>Saxifragales</taxon>
        <taxon>Crassulaceae</taxon>
        <taxon>Kalanchoe</taxon>
    </lineage>
</organism>
<dbReference type="PANTHER" id="PTHR47967">
    <property type="entry name" value="OS07G0603500 PROTEIN-RELATED"/>
    <property type="match status" value="1"/>
</dbReference>
<evidence type="ECO:0000259" key="4">
    <source>
        <dbReference type="Pfam" id="PF14543"/>
    </source>
</evidence>
<reference evidence="5" key="1">
    <citation type="submission" date="2021-01" db="UniProtKB">
        <authorList>
            <consortium name="EnsemblPlants"/>
        </authorList>
    </citation>
    <scope>IDENTIFICATION</scope>
</reference>
<dbReference type="EnsemblPlants" id="Kaladp0930s0006.1.v1.1">
    <property type="protein sequence ID" value="Kaladp0930s0006.1.v1.1"/>
    <property type="gene ID" value="Kaladp0930s0006.v1.1"/>
</dbReference>
<evidence type="ECO:0000313" key="6">
    <source>
        <dbReference type="Proteomes" id="UP000594263"/>
    </source>
</evidence>
<evidence type="ECO:0000256" key="1">
    <source>
        <dbReference type="ARBA" id="ARBA00007447"/>
    </source>
</evidence>
<evidence type="ECO:0000256" key="3">
    <source>
        <dbReference type="ARBA" id="ARBA00022801"/>
    </source>
</evidence>
<sequence length="256" mass="28968">MIQKLLLSSRPKRIPSNNTLVDMKVICHVLERTPSVLARINLGTFSGQQPIHKVYHLHFDTGSDMIWLQCEDCAKPDNRCFQQKGVPYPNRGSISYVSLPCDRHPLYTLGQYIGTHCSYMKEYDEGSFSHGILAYETLTFGSSRQPRGEMMSWGTHSFMNQITEHSQGRFSYCLPPLTSDGFQAASTALWFGFDVPGLTSLHRLPIWQHSRELPYYVNLQEISINSRRLNIPSAYFAKTGPNKGGCVRRCKSGVAV</sequence>
<dbReference type="InterPro" id="IPR032861">
    <property type="entry name" value="TAXi_N"/>
</dbReference>
<keyword evidence="6" id="KW-1185">Reference proteome</keyword>
<name>A0A7N0VIS6_KALFE</name>
<dbReference type="Proteomes" id="UP000594263">
    <property type="component" value="Unplaced"/>
</dbReference>
<dbReference type="Gramene" id="Kaladp0930s0006.1.v1.1">
    <property type="protein sequence ID" value="Kaladp0930s0006.1.v1.1"/>
    <property type="gene ID" value="Kaladp0930s0006.v1.1"/>
</dbReference>
<dbReference type="PANTHER" id="PTHR47967:SF125">
    <property type="entry name" value="PEPTIDASE A1 DOMAIN-CONTAINING PROTEIN"/>
    <property type="match status" value="1"/>
</dbReference>
<keyword evidence="2" id="KW-0645">Protease</keyword>
<feature type="domain" description="Xylanase inhibitor N-terminal" evidence="4">
    <location>
        <begin position="53"/>
        <end position="145"/>
    </location>
</feature>
<keyword evidence="3" id="KW-0378">Hydrolase</keyword>
<dbReference type="GO" id="GO:0005576">
    <property type="term" value="C:extracellular region"/>
    <property type="evidence" value="ECO:0007669"/>
    <property type="project" value="TreeGrafter"/>
</dbReference>
<evidence type="ECO:0000313" key="5">
    <source>
        <dbReference type="EnsemblPlants" id="Kaladp0930s0006.1.v1.1"/>
    </source>
</evidence>
<dbReference type="Gene3D" id="2.40.70.10">
    <property type="entry name" value="Acid Proteases"/>
    <property type="match status" value="1"/>
</dbReference>
<dbReference type="Pfam" id="PF14543">
    <property type="entry name" value="TAXi_N"/>
    <property type="match status" value="1"/>
</dbReference>
<comment type="similarity">
    <text evidence="1">Belongs to the peptidase A1 family.</text>
</comment>